<protein>
    <submittedName>
        <fullName evidence="2">Uncharacterized protein</fullName>
    </submittedName>
</protein>
<organism evidence="2 3">
    <name type="scientific">Pelagomonas calceolata</name>
    <dbReference type="NCBI Taxonomy" id="35677"/>
    <lineage>
        <taxon>Eukaryota</taxon>
        <taxon>Sar</taxon>
        <taxon>Stramenopiles</taxon>
        <taxon>Ochrophyta</taxon>
        <taxon>Pelagophyceae</taxon>
        <taxon>Pelagomonadales</taxon>
        <taxon>Pelagomonadaceae</taxon>
        <taxon>Pelagomonas</taxon>
    </lineage>
</organism>
<feature type="region of interest" description="Disordered" evidence="1">
    <location>
        <begin position="77"/>
        <end position="167"/>
    </location>
</feature>
<evidence type="ECO:0000313" key="3">
    <source>
        <dbReference type="Proteomes" id="UP000789595"/>
    </source>
</evidence>
<name>A0A8J2SSZ9_9STRA</name>
<dbReference type="Proteomes" id="UP000789595">
    <property type="component" value="Unassembled WGS sequence"/>
</dbReference>
<sequence length="499" mass="52390">MCNGLETGQCINEWCAACEWPAERPAQLREWLDCVRDLTVADDADIDRIAAAVSTSFLGRKAFKEHVRVLAARVERGEGPYDRPSSKPAAKKKPAPKRAPPKRKAPPPEESSSSESEDERPPRRAASRKKAPENERPRRAASKKKKAPAPAKKKKSPAAPKKSPLVYADDDLLLRPTYVAKAAAEMQARPKKTSGRCDRCDGLHRTEDCPHFSKPREEVVVVAASSTRVAAIRTGMTGALEQVVMDDAPGRPPTLLGSTKRAEAEVRIAPKSYPFADRDTALRVAAKNPKKRGSASWDRYERYKSARTVGEFLDAGGTSGDLRHDWARGYVTQASAAPGDDTDDDFDELYSEVAAAAPAPAPADDWGSASFGMSAAPPAAAAPAPAPAADDATFSISLGMKTPAPAATVTPPAPPSAHPLAVPAAPAATASVAGGSEEDWGTASFGMSAPAPAARVVSAEAPAADDDWGTASFGMSSAAAAPAPAAAAGEDENWQTVCL</sequence>
<dbReference type="EMBL" id="CAKKNE010000003">
    <property type="protein sequence ID" value="CAH0372274.1"/>
    <property type="molecule type" value="Genomic_DNA"/>
</dbReference>
<gene>
    <name evidence="2" type="ORF">PECAL_3P22570</name>
</gene>
<feature type="compositionally biased region" description="Basic residues" evidence="1">
    <location>
        <begin position="139"/>
        <end position="156"/>
    </location>
</feature>
<accession>A0A8J2SSZ9</accession>
<feature type="compositionally biased region" description="Basic residues" evidence="1">
    <location>
        <begin position="89"/>
        <end position="105"/>
    </location>
</feature>
<dbReference type="AlphaFoldDB" id="A0A8J2SSZ9"/>
<keyword evidence="3" id="KW-1185">Reference proteome</keyword>
<evidence type="ECO:0000256" key="1">
    <source>
        <dbReference type="SAM" id="MobiDB-lite"/>
    </source>
</evidence>
<comment type="caution">
    <text evidence="2">The sequence shown here is derived from an EMBL/GenBank/DDBJ whole genome shotgun (WGS) entry which is preliminary data.</text>
</comment>
<proteinExistence type="predicted"/>
<reference evidence="2" key="1">
    <citation type="submission" date="2021-11" db="EMBL/GenBank/DDBJ databases">
        <authorList>
            <consortium name="Genoscope - CEA"/>
            <person name="William W."/>
        </authorList>
    </citation>
    <scope>NUCLEOTIDE SEQUENCE</scope>
</reference>
<dbReference type="OrthoDB" id="424812at2759"/>
<evidence type="ECO:0000313" key="2">
    <source>
        <dbReference type="EMBL" id="CAH0372274.1"/>
    </source>
</evidence>